<dbReference type="EMBL" id="KQ086109">
    <property type="protein sequence ID" value="KLO08019.1"/>
    <property type="molecule type" value="Genomic_DNA"/>
</dbReference>
<dbReference type="PANTHER" id="PTHR36156">
    <property type="entry name" value="SLR2101 PROTEIN"/>
    <property type="match status" value="1"/>
</dbReference>
<accession>A0A0H2R883</accession>
<dbReference type="InParanoid" id="A0A0H2R883"/>
<keyword evidence="3" id="KW-1185">Reference proteome</keyword>
<dbReference type="InterPro" id="IPR013096">
    <property type="entry name" value="Cupin_2"/>
</dbReference>
<dbReference type="SUPFAM" id="SSF51182">
    <property type="entry name" value="RmlC-like cupins"/>
    <property type="match status" value="1"/>
</dbReference>
<dbReference type="InterPro" id="IPR014710">
    <property type="entry name" value="RmlC-like_jellyroll"/>
</dbReference>
<dbReference type="Pfam" id="PF07883">
    <property type="entry name" value="Cupin_2"/>
    <property type="match status" value="1"/>
</dbReference>
<feature type="domain" description="Cupin type-2" evidence="1">
    <location>
        <begin position="95"/>
        <end position="160"/>
    </location>
</feature>
<evidence type="ECO:0000313" key="2">
    <source>
        <dbReference type="EMBL" id="KLO08019.1"/>
    </source>
</evidence>
<dbReference type="Gene3D" id="2.60.120.10">
    <property type="entry name" value="Jelly Rolls"/>
    <property type="match status" value="1"/>
</dbReference>
<dbReference type="PANTHER" id="PTHR36156:SF2">
    <property type="entry name" value="CUPIN TYPE-2 DOMAIN-CONTAINING PROTEIN"/>
    <property type="match status" value="1"/>
</dbReference>
<evidence type="ECO:0000259" key="1">
    <source>
        <dbReference type="Pfam" id="PF07883"/>
    </source>
</evidence>
<dbReference type="InterPro" id="IPR011051">
    <property type="entry name" value="RmlC_Cupin_sf"/>
</dbReference>
<dbReference type="OrthoDB" id="5840532at2759"/>
<dbReference type="CDD" id="cd02231">
    <property type="entry name" value="cupin_BLL6423-like"/>
    <property type="match status" value="1"/>
</dbReference>
<evidence type="ECO:0000313" key="3">
    <source>
        <dbReference type="Proteomes" id="UP000053477"/>
    </source>
</evidence>
<dbReference type="Proteomes" id="UP000053477">
    <property type="component" value="Unassembled WGS sequence"/>
</dbReference>
<dbReference type="Gene3D" id="2.20.70.150">
    <property type="match status" value="1"/>
</dbReference>
<sequence length="179" mass="19689">MSSSTESSPYPPVRRIVTGHDSSGKSIFLEDKIVPAHTFSENSTASFTGLYRHDEFPASNQDTPGADGKVAFNDLIATKPKELVTPTGSTLWAVDTPPHNKSPFHRTESLDYGIVAKGTITLILDDGERVKLSAGDVIIQRGTIHEWINEGDEWSRVYFVMIASEKVKIGDKELGTEFH</sequence>
<gene>
    <name evidence="2" type="ORF">SCHPADRAFT_917046</name>
</gene>
<dbReference type="STRING" id="27342.A0A0H2R883"/>
<reference evidence="2 3" key="1">
    <citation type="submission" date="2015-04" db="EMBL/GenBank/DDBJ databases">
        <title>Complete genome sequence of Schizopora paradoxa KUC8140, a cosmopolitan wood degrader in East Asia.</title>
        <authorList>
            <consortium name="DOE Joint Genome Institute"/>
            <person name="Min B."/>
            <person name="Park H."/>
            <person name="Jang Y."/>
            <person name="Kim J.-J."/>
            <person name="Kim K.H."/>
            <person name="Pangilinan J."/>
            <person name="Lipzen A."/>
            <person name="Riley R."/>
            <person name="Grigoriev I.V."/>
            <person name="Spatafora J.W."/>
            <person name="Choi I.-G."/>
        </authorList>
    </citation>
    <scope>NUCLEOTIDE SEQUENCE [LARGE SCALE GENOMIC DNA]</scope>
    <source>
        <strain evidence="2 3">KUC8140</strain>
    </source>
</reference>
<dbReference type="AlphaFoldDB" id="A0A0H2R883"/>
<organism evidence="2 3">
    <name type="scientific">Schizopora paradoxa</name>
    <dbReference type="NCBI Taxonomy" id="27342"/>
    <lineage>
        <taxon>Eukaryota</taxon>
        <taxon>Fungi</taxon>
        <taxon>Dikarya</taxon>
        <taxon>Basidiomycota</taxon>
        <taxon>Agaricomycotina</taxon>
        <taxon>Agaricomycetes</taxon>
        <taxon>Hymenochaetales</taxon>
        <taxon>Schizoporaceae</taxon>
        <taxon>Schizopora</taxon>
    </lineage>
</organism>
<name>A0A0H2R883_9AGAM</name>
<protein>
    <recommendedName>
        <fullName evidence="1">Cupin type-2 domain-containing protein</fullName>
    </recommendedName>
</protein>
<dbReference type="InterPro" id="IPR047142">
    <property type="entry name" value="OryJ/VirC-like"/>
</dbReference>
<proteinExistence type="predicted"/>